<dbReference type="GO" id="GO:0008233">
    <property type="term" value="F:peptidase activity"/>
    <property type="evidence" value="ECO:0007669"/>
    <property type="project" value="UniProtKB-KW"/>
</dbReference>
<evidence type="ECO:0000256" key="2">
    <source>
        <dbReference type="ARBA" id="ARBA00022670"/>
    </source>
</evidence>
<name>A0AAV2T2J6_CALDB</name>
<dbReference type="InterPro" id="IPR008580">
    <property type="entry name" value="PPPDE_dom"/>
</dbReference>
<evidence type="ECO:0000313" key="5">
    <source>
        <dbReference type="EMBL" id="CAL5130369.1"/>
    </source>
</evidence>
<dbReference type="Proteomes" id="UP001497525">
    <property type="component" value="Unassembled WGS sequence"/>
</dbReference>
<feature type="domain" description="PPPDE" evidence="4">
    <location>
        <begin position="2"/>
        <end position="144"/>
    </location>
</feature>
<keyword evidence="2" id="KW-0645">Protease</keyword>
<comment type="similarity">
    <text evidence="1">Belongs to the DeSI family.</text>
</comment>
<dbReference type="SMART" id="SM01179">
    <property type="entry name" value="DUF862"/>
    <property type="match status" value="1"/>
</dbReference>
<evidence type="ECO:0000313" key="6">
    <source>
        <dbReference type="Proteomes" id="UP001497525"/>
    </source>
</evidence>
<protein>
    <recommendedName>
        <fullName evidence="4">PPPDE domain-containing protein</fullName>
    </recommendedName>
</protein>
<dbReference type="PANTHER" id="PTHR12378:SF7">
    <property type="entry name" value="DESUMOYLATING ISOPEPTIDASE 1"/>
    <property type="match status" value="1"/>
</dbReference>
<gene>
    <name evidence="5" type="ORF">CDAUBV1_LOCUS1983</name>
</gene>
<dbReference type="Gene3D" id="3.90.1720.30">
    <property type="entry name" value="PPPDE domains"/>
    <property type="match status" value="1"/>
</dbReference>
<proteinExistence type="inferred from homology"/>
<accession>A0AAV2T2J6</accession>
<dbReference type="EMBL" id="CAXLJL010000063">
    <property type="protein sequence ID" value="CAL5130369.1"/>
    <property type="molecule type" value="Genomic_DNA"/>
</dbReference>
<sequence length="480" mass="53214">MFDVFLYIYDLSGGLARTFSPVLLGKRLDGIWHTGVVVHGKEFFYGSQGISYCPPCGTVLGEPGEKMFMGRTNVTERDLFNHLDQLSSTTFRGGEYRLFDHNCNTFSNHLVRFLTDTAVPSYIMDMPNEVASTPLGAILKPAFNTFAAGLNNQSQFNSSSAAEGLEDDAMKLIKRSFRPILFDEPLSSEFLPHRVGLLWSAENMCSENAVHARLLSESITGKNAQGIIDPDCYSLLDIEKLQTEDQCMAVFELFRVAVWQNPSLLMAMLTDPQKHIHKLASATLPTVSPMSLLDLHASRARLLCNCLSISWTWSLDDGDDLQLDLGPMLHICLLLLDHEEHRVNSIPSSPPLPEHQQVGLALAHDLALYPTLDTEMALELGSYLIHLASKRDKTYKQPIEATYLLRAIYFLVLRFSPVADLARAYDLRGCLSVVLNESTRTEQADSTGATGTNGQNSVCDSGADYLAVTKLLEFLNDSGH</sequence>
<evidence type="ECO:0000256" key="1">
    <source>
        <dbReference type="ARBA" id="ARBA00008140"/>
    </source>
</evidence>
<dbReference type="PROSITE" id="PS51858">
    <property type="entry name" value="PPPDE"/>
    <property type="match status" value="1"/>
</dbReference>
<dbReference type="Pfam" id="PF05903">
    <property type="entry name" value="Peptidase_C97"/>
    <property type="match status" value="1"/>
</dbReference>
<dbReference type="GO" id="GO:0006508">
    <property type="term" value="P:proteolysis"/>
    <property type="evidence" value="ECO:0007669"/>
    <property type="project" value="UniProtKB-KW"/>
</dbReference>
<dbReference type="PANTHER" id="PTHR12378">
    <property type="entry name" value="DESUMOYLATING ISOPEPTIDASE"/>
    <property type="match status" value="1"/>
</dbReference>
<keyword evidence="3" id="KW-0378">Hydrolase</keyword>
<dbReference type="GO" id="GO:0070646">
    <property type="term" value="P:protein modification by small protein removal"/>
    <property type="evidence" value="ECO:0007669"/>
    <property type="project" value="TreeGrafter"/>
</dbReference>
<evidence type="ECO:0000259" key="4">
    <source>
        <dbReference type="PROSITE" id="PS51858"/>
    </source>
</evidence>
<reference evidence="5" key="1">
    <citation type="submission" date="2024-06" db="EMBL/GenBank/DDBJ databases">
        <authorList>
            <person name="Liu X."/>
            <person name="Lenzi L."/>
            <person name="Haldenby T S."/>
            <person name="Uol C."/>
        </authorList>
    </citation>
    <scope>NUCLEOTIDE SEQUENCE</scope>
</reference>
<evidence type="ECO:0000256" key="3">
    <source>
        <dbReference type="ARBA" id="ARBA00022801"/>
    </source>
</evidence>
<comment type="caution">
    <text evidence="5">The sequence shown here is derived from an EMBL/GenBank/DDBJ whole genome shotgun (WGS) entry which is preliminary data.</text>
</comment>
<organism evidence="5 6">
    <name type="scientific">Calicophoron daubneyi</name>
    <name type="common">Rumen fluke</name>
    <name type="synonym">Paramphistomum daubneyi</name>
    <dbReference type="NCBI Taxonomy" id="300641"/>
    <lineage>
        <taxon>Eukaryota</taxon>
        <taxon>Metazoa</taxon>
        <taxon>Spiralia</taxon>
        <taxon>Lophotrochozoa</taxon>
        <taxon>Platyhelminthes</taxon>
        <taxon>Trematoda</taxon>
        <taxon>Digenea</taxon>
        <taxon>Plagiorchiida</taxon>
        <taxon>Pronocephalata</taxon>
        <taxon>Paramphistomoidea</taxon>
        <taxon>Paramphistomidae</taxon>
        <taxon>Calicophoron</taxon>
    </lineage>
</organism>
<dbReference type="InterPro" id="IPR042266">
    <property type="entry name" value="PPPDE_sf"/>
</dbReference>
<dbReference type="AlphaFoldDB" id="A0AAV2T2J6"/>